<dbReference type="Gene3D" id="1.20.1050.10">
    <property type="match status" value="1"/>
</dbReference>
<dbReference type="GO" id="GO:0045174">
    <property type="term" value="F:glutathione dehydrogenase (ascorbate) activity"/>
    <property type="evidence" value="ECO:0007669"/>
    <property type="project" value="UniProtKB-EC"/>
</dbReference>
<comment type="similarity">
    <text evidence="5">Belongs to the GST superfamily. DHAR family.</text>
</comment>
<dbReference type="AlphaFoldDB" id="A0A6U3S247"/>
<evidence type="ECO:0000256" key="3">
    <source>
        <dbReference type="ARBA" id="ARBA00022679"/>
    </source>
</evidence>
<keyword evidence="3" id="KW-0808">Transferase</keyword>
<dbReference type="SUPFAM" id="SSF52833">
    <property type="entry name" value="Thioredoxin-like"/>
    <property type="match status" value="1"/>
</dbReference>
<dbReference type="SFLD" id="SFLDS00019">
    <property type="entry name" value="Glutathione_Transferase_(cytos"/>
    <property type="match status" value="1"/>
</dbReference>
<dbReference type="InterPro" id="IPR040079">
    <property type="entry name" value="Glutathione_S-Trfase"/>
</dbReference>
<comment type="catalytic activity">
    <reaction evidence="6">
        <text>L-dehydroascorbate + 2 glutathione = glutathione disulfide + L-ascorbate</text>
        <dbReference type="Rhea" id="RHEA:24424"/>
        <dbReference type="ChEBI" id="CHEBI:38290"/>
        <dbReference type="ChEBI" id="CHEBI:57925"/>
        <dbReference type="ChEBI" id="CHEBI:58297"/>
        <dbReference type="ChEBI" id="CHEBI:58539"/>
        <dbReference type="EC" id="1.8.5.1"/>
    </reaction>
</comment>
<evidence type="ECO:0000313" key="8">
    <source>
        <dbReference type="EMBL" id="CAD9339315.1"/>
    </source>
</evidence>
<dbReference type="InterPro" id="IPR036282">
    <property type="entry name" value="Glutathione-S-Trfase_C_sf"/>
</dbReference>
<evidence type="ECO:0000256" key="2">
    <source>
        <dbReference type="ARBA" id="ARBA00022575"/>
    </source>
</evidence>
<evidence type="ECO:0000256" key="6">
    <source>
        <dbReference type="ARBA" id="ARBA00049544"/>
    </source>
</evidence>
<dbReference type="CDD" id="cd00570">
    <property type="entry name" value="GST_N_family"/>
    <property type="match status" value="1"/>
</dbReference>
<evidence type="ECO:0000256" key="1">
    <source>
        <dbReference type="ARBA" id="ARBA00012436"/>
    </source>
</evidence>
<dbReference type="InterPro" id="IPR004045">
    <property type="entry name" value="Glutathione_S-Trfase_N"/>
</dbReference>
<keyword evidence="4" id="KW-0560">Oxidoreductase</keyword>
<dbReference type="SUPFAM" id="SSF47616">
    <property type="entry name" value="GST C-terminal domain-like"/>
    <property type="match status" value="1"/>
</dbReference>
<dbReference type="GO" id="GO:0033355">
    <property type="term" value="P:ascorbate glutathione cycle"/>
    <property type="evidence" value="ECO:0007669"/>
    <property type="project" value="InterPro"/>
</dbReference>
<dbReference type="InterPro" id="IPR044627">
    <property type="entry name" value="DHAR1/2/3/4"/>
</dbReference>
<dbReference type="EC" id="1.8.5.1" evidence="1"/>
<evidence type="ECO:0000259" key="7">
    <source>
        <dbReference type="PROSITE" id="PS50405"/>
    </source>
</evidence>
<dbReference type="GO" id="GO:0016740">
    <property type="term" value="F:transferase activity"/>
    <property type="evidence" value="ECO:0007669"/>
    <property type="project" value="UniProtKB-KW"/>
</dbReference>
<dbReference type="PANTHER" id="PTHR44420">
    <property type="entry name" value="GLUTATHIONE S-TRANSFERASE DHAR2-RELATED"/>
    <property type="match status" value="1"/>
</dbReference>
<dbReference type="EMBL" id="HBGN01024580">
    <property type="protein sequence ID" value="CAD9339315.1"/>
    <property type="molecule type" value="Transcribed_RNA"/>
</dbReference>
<name>A0A6U3S247_9STRA</name>
<dbReference type="Pfam" id="PF13410">
    <property type="entry name" value="GST_C_2"/>
    <property type="match status" value="1"/>
</dbReference>
<proteinExistence type="inferred from homology"/>
<dbReference type="Pfam" id="PF13417">
    <property type="entry name" value="GST_N_3"/>
    <property type="match status" value="1"/>
</dbReference>
<dbReference type="InterPro" id="IPR036249">
    <property type="entry name" value="Thioredoxin-like_sf"/>
</dbReference>
<accession>A0A6U3S247</accession>
<dbReference type="PANTHER" id="PTHR44420:SF2">
    <property type="entry name" value="GLUTATHIONE S-TRANSFERASE DHAR2-RELATED"/>
    <property type="match status" value="1"/>
</dbReference>
<gene>
    <name evidence="8" type="ORF">DBRI1063_LOCUS15722</name>
    <name evidence="9" type="ORF">DBRI1063_LOCUS15723</name>
</gene>
<dbReference type="InterPro" id="IPR010987">
    <property type="entry name" value="Glutathione-S-Trfase_C-like"/>
</dbReference>
<sequence length="280" mass="32108">MLARQSQLHCHRLIIRHNNQFSIVYNKLFATTTKKLNFKMAEAEDTTTMPTDKGMTLYLKSGQNPSAIGDCPFAHYVRIVLHETHTTHTVQPCNKETKPKWLIENYNGSMPALRHDDRCIVESDVIVSYVNSLEEDKSVKDGGNNEKETREAKEVLNGFFPALAKYLKHTPDGDDTDEELKQNLGHVLTKFESYLTNDGTKKGSYWVGDGTTWTLVDCSLIPKLYHMKVGLQHFKKNAIDLEKDYPALWKYMCAAFDRESVKETLYPEDLVVWGWSNARL</sequence>
<protein>
    <recommendedName>
        <fullName evidence="1">glutathione dehydrogenase (ascorbate)</fullName>
        <ecNumber evidence="1">1.8.5.1</ecNumber>
    </recommendedName>
</protein>
<organism evidence="9">
    <name type="scientific">Ditylum brightwellii</name>
    <dbReference type="NCBI Taxonomy" id="49249"/>
    <lineage>
        <taxon>Eukaryota</taxon>
        <taxon>Sar</taxon>
        <taxon>Stramenopiles</taxon>
        <taxon>Ochrophyta</taxon>
        <taxon>Bacillariophyta</taxon>
        <taxon>Mediophyceae</taxon>
        <taxon>Lithodesmiophycidae</taxon>
        <taxon>Lithodesmiales</taxon>
        <taxon>Lithodesmiaceae</taxon>
        <taxon>Ditylum</taxon>
    </lineage>
</organism>
<reference evidence="9" key="1">
    <citation type="submission" date="2021-01" db="EMBL/GenBank/DDBJ databases">
        <authorList>
            <person name="Corre E."/>
            <person name="Pelletier E."/>
            <person name="Niang G."/>
            <person name="Scheremetjew M."/>
            <person name="Finn R."/>
            <person name="Kale V."/>
            <person name="Holt S."/>
            <person name="Cochrane G."/>
            <person name="Meng A."/>
            <person name="Brown T."/>
            <person name="Cohen L."/>
        </authorList>
    </citation>
    <scope>NUCLEOTIDE SEQUENCE</scope>
    <source>
        <strain evidence="9">Pop2</strain>
    </source>
</reference>
<feature type="domain" description="GST C-terminal" evidence="7">
    <location>
        <begin position="145"/>
        <end position="280"/>
    </location>
</feature>
<dbReference type="Gene3D" id="3.40.30.10">
    <property type="entry name" value="Glutaredoxin"/>
    <property type="match status" value="1"/>
</dbReference>
<evidence type="ECO:0000313" key="9">
    <source>
        <dbReference type="EMBL" id="CAD9339317.1"/>
    </source>
</evidence>
<dbReference type="PROSITE" id="PS50405">
    <property type="entry name" value="GST_CTER"/>
    <property type="match status" value="1"/>
</dbReference>
<dbReference type="EMBL" id="HBGN01024581">
    <property type="protein sequence ID" value="CAD9339317.1"/>
    <property type="molecule type" value="Transcribed_RNA"/>
</dbReference>
<keyword evidence="2" id="KW-0216">Detoxification</keyword>
<evidence type="ECO:0000256" key="4">
    <source>
        <dbReference type="ARBA" id="ARBA00023002"/>
    </source>
</evidence>
<evidence type="ECO:0000256" key="5">
    <source>
        <dbReference type="ARBA" id="ARBA00024194"/>
    </source>
</evidence>